<dbReference type="RefSeq" id="WP_161813150.1">
    <property type="nucleotide sequence ID" value="NZ_BLJN01000003.1"/>
</dbReference>
<accession>A0A829YFV9</accession>
<keyword evidence="2" id="KW-1185">Reference proteome</keyword>
<protein>
    <recommendedName>
        <fullName evidence="3">RiboL-PSP-HEPN domain-containing protein</fullName>
    </recommendedName>
</protein>
<name>A0A829YFV9_9GAMM</name>
<dbReference type="Proteomes" id="UP000445000">
    <property type="component" value="Unassembled WGS sequence"/>
</dbReference>
<sequence>MPKRDYITEILARKGRHHKRGSRWQHAARRLLELSYAFKYIDTPNQAPKRARDELFRYMPVAHVAAFKGFCRLAYADLISFGDPFLTNARALKDLRFSIEPVLAVEGGFASGGELIAHLLPHKSASDVQRNFSTLLGEDFMKKLESESFTPHDSDEPFPMAEISEAIWRGLHRIFEMRHIICHELATKVHFSPREIKEVTQQCVVFVIVTEQLLTRTLAETANRPANSR</sequence>
<evidence type="ECO:0000313" key="1">
    <source>
        <dbReference type="EMBL" id="GFE81512.1"/>
    </source>
</evidence>
<dbReference type="EMBL" id="BLJN01000003">
    <property type="protein sequence ID" value="GFE81512.1"/>
    <property type="molecule type" value="Genomic_DNA"/>
</dbReference>
<comment type="caution">
    <text evidence="1">The sequence shown here is derived from an EMBL/GenBank/DDBJ whole genome shotgun (WGS) entry which is preliminary data.</text>
</comment>
<reference evidence="2" key="1">
    <citation type="submission" date="2020-01" db="EMBL/GenBank/DDBJ databases">
        <title>'Steroidobacter agaridevorans' sp. nov., agar-degrading bacteria isolated from rhizosphere soils.</title>
        <authorList>
            <person name="Ikenaga M."/>
            <person name="Kataoka M."/>
            <person name="Murouchi A."/>
            <person name="Katsuragi S."/>
            <person name="Sakai M."/>
        </authorList>
    </citation>
    <scope>NUCLEOTIDE SEQUENCE [LARGE SCALE GENOMIC DNA]</scope>
    <source>
        <strain evidence="2">YU21-B</strain>
    </source>
</reference>
<evidence type="ECO:0008006" key="3">
    <source>
        <dbReference type="Google" id="ProtNLM"/>
    </source>
</evidence>
<organism evidence="1 2">
    <name type="scientific">Steroidobacter agaridevorans</name>
    <dbReference type="NCBI Taxonomy" id="2695856"/>
    <lineage>
        <taxon>Bacteria</taxon>
        <taxon>Pseudomonadati</taxon>
        <taxon>Pseudomonadota</taxon>
        <taxon>Gammaproteobacteria</taxon>
        <taxon>Steroidobacterales</taxon>
        <taxon>Steroidobacteraceae</taxon>
        <taxon>Steroidobacter</taxon>
    </lineage>
</organism>
<evidence type="ECO:0000313" key="2">
    <source>
        <dbReference type="Proteomes" id="UP000445000"/>
    </source>
</evidence>
<dbReference type="AlphaFoldDB" id="A0A829YFV9"/>
<proteinExistence type="predicted"/>
<gene>
    <name evidence="1" type="ORF">GCM10011487_35120</name>
</gene>